<organism evidence="8 9">
    <name type="scientific">Pleodorina starrii</name>
    <dbReference type="NCBI Taxonomy" id="330485"/>
    <lineage>
        <taxon>Eukaryota</taxon>
        <taxon>Viridiplantae</taxon>
        <taxon>Chlorophyta</taxon>
        <taxon>core chlorophytes</taxon>
        <taxon>Chlorophyceae</taxon>
        <taxon>CS clade</taxon>
        <taxon>Chlamydomonadales</taxon>
        <taxon>Volvocaceae</taxon>
        <taxon>Pleodorina</taxon>
    </lineage>
</organism>
<proteinExistence type="inferred from homology"/>
<evidence type="ECO:0000256" key="2">
    <source>
        <dbReference type="ARBA" id="ARBA00023002"/>
    </source>
</evidence>
<dbReference type="InterPro" id="IPR016163">
    <property type="entry name" value="Ald_DH_C"/>
</dbReference>
<comment type="similarity">
    <text evidence="1 5">Belongs to the aldehyde dehydrogenase family.</text>
</comment>
<dbReference type="PANTHER" id="PTHR11699">
    <property type="entry name" value="ALDEHYDE DEHYDROGENASE-RELATED"/>
    <property type="match status" value="1"/>
</dbReference>
<dbReference type="InterPro" id="IPR015590">
    <property type="entry name" value="Aldehyde_DH_dom"/>
</dbReference>
<dbReference type="GO" id="GO:0016705">
    <property type="term" value="F:oxidoreductase activity, acting on paired donors, with incorporation or reduction of molecular oxygen"/>
    <property type="evidence" value="ECO:0007669"/>
    <property type="project" value="InterPro"/>
</dbReference>
<dbReference type="InterPro" id="IPR016162">
    <property type="entry name" value="Ald_DH_N"/>
</dbReference>
<dbReference type="PROSITE" id="PS00070">
    <property type="entry name" value="ALDEHYDE_DEHYDR_CYS"/>
    <property type="match status" value="1"/>
</dbReference>
<accession>A0A9W6C2T1</accession>
<dbReference type="GO" id="GO:0004029">
    <property type="term" value="F:aldehyde dehydrogenase (NAD+) activity"/>
    <property type="evidence" value="ECO:0007669"/>
    <property type="project" value="UniProtKB-ARBA"/>
</dbReference>
<dbReference type="Gene3D" id="3.40.605.10">
    <property type="entry name" value="Aldehyde Dehydrogenase, Chain A, domain 1"/>
    <property type="match status" value="1"/>
</dbReference>
<dbReference type="InterPro" id="IPR011251">
    <property type="entry name" value="Luciferase-like_dom"/>
</dbReference>
<dbReference type="CDD" id="cd07114">
    <property type="entry name" value="ALDH_DhaS"/>
    <property type="match status" value="1"/>
</dbReference>
<dbReference type="InterPro" id="IPR029510">
    <property type="entry name" value="Ald_DH_CS_GLU"/>
</dbReference>
<feature type="active site" evidence="4">
    <location>
        <position position="573"/>
    </location>
</feature>
<dbReference type="EMBL" id="BRXU01000073">
    <property type="protein sequence ID" value="GLC62858.1"/>
    <property type="molecule type" value="Genomic_DNA"/>
</dbReference>
<feature type="domain" description="Aldehyde dehydrogenase" evidence="6">
    <location>
        <begin position="343"/>
        <end position="797"/>
    </location>
</feature>
<dbReference type="SUPFAM" id="SSF53720">
    <property type="entry name" value="ALDH-like"/>
    <property type="match status" value="1"/>
</dbReference>
<evidence type="ECO:0008006" key="10">
    <source>
        <dbReference type="Google" id="ProtNLM"/>
    </source>
</evidence>
<reference evidence="8 9" key="1">
    <citation type="journal article" date="2023" name="Commun. Biol.">
        <title>Reorganization of the ancestral sex-determining regions during the evolution of trioecy in Pleodorina starrii.</title>
        <authorList>
            <person name="Takahashi K."/>
            <person name="Suzuki S."/>
            <person name="Kawai-Toyooka H."/>
            <person name="Yamamoto K."/>
            <person name="Hamaji T."/>
            <person name="Ootsuki R."/>
            <person name="Yamaguchi H."/>
            <person name="Kawachi M."/>
            <person name="Higashiyama T."/>
            <person name="Nozaki H."/>
        </authorList>
    </citation>
    <scope>NUCLEOTIDE SEQUENCE [LARGE SCALE GENOMIC DNA]</scope>
    <source>
        <strain evidence="8 9">NIES-4479</strain>
    </source>
</reference>
<dbReference type="InterPro" id="IPR016161">
    <property type="entry name" value="Ald_DH/histidinol_DH"/>
</dbReference>
<evidence type="ECO:0000256" key="4">
    <source>
        <dbReference type="PROSITE-ProRule" id="PRU10007"/>
    </source>
</evidence>
<dbReference type="FunFam" id="3.40.309.10:FF:000012">
    <property type="entry name" value="Betaine aldehyde dehydrogenase"/>
    <property type="match status" value="1"/>
</dbReference>
<evidence type="ECO:0000256" key="5">
    <source>
        <dbReference type="RuleBase" id="RU003345"/>
    </source>
</evidence>
<evidence type="ECO:0000259" key="7">
    <source>
        <dbReference type="Pfam" id="PF00296"/>
    </source>
</evidence>
<dbReference type="AlphaFoldDB" id="A0A9W6C2T1"/>
<dbReference type="InterPro" id="IPR016160">
    <property type="entry name" value="Ald_DH_CS_CYS"/>
</dbReference>
<dbReference type="Gene3D" id="3.40.309.10">
    <property type="entry name" value="Aldehyde Dehydrogenase, Chain A, domain 2"/>
    <property type="match status" value="1"/>
</dbReference>
<dbReference type="SUPFAM" id="SSF51679">
    <property type="entry name" value="Bacterial luciferase-like"/>
    <property type="match status" value="1"/>
</dbReference>
<evidence type="ECO:0000313" key="9">
    <source>
        <dbReference type="Proteomes" id="UP001165080"/>
    </source>
</evidence>
<gene>
    <name evidence="8" type="primary">PLESTB004023</name>
    <name evidence="8" type="ORF">PLESTB_001951900</name>
</gene>
<evidence type="ECO:0000256" key="3">
    <source>
        <dbReference type="ARBA" id="ARBA00037921"/>
    </source>
</evidence>
<dbReference type="Pfam" id="PF00296">
    <property type="entry name" value="Bac_luciferase"/>
    <property type="match status" value="1"/>
</dbReference>
<evidence type="ECO:0000313" key="8">
    <source>
        <dbReference type="EMBL" id="GLC62858.1"/>
    </source>
</evidence>
<keyword evidence="9" id="KW-1185">Reference proteome</keyword>
<dbReference type="Gene3D" id="3.20.20.30">
    <property type="entry name" value="Luciferase-like domain"/>
    <property type="match status" value="1"/>
</dbReference>
<sequence length="813" mass="88737">MERVSAADDQKKLYDEMIELCRIADEGGMHAIWTGEHHGMNFTIAPNPFLNLIDIARRTKNVRLGTGTVIAPFWHPIRLAGEAAMTDLITDGRLDLGIARGAYSFEYERMVPGLDAWGAGQRMRELIPAIQKLWQGDYEHQGEYWQFPKTTSSPMPVQQPHPPIWVAARDPNSHEFAVANGCNVQVTPLHLGDEEVVNLIGHFNAACEKNPDRPRPQIMVLRHTYVADSEEDARRGAEELNMFYNYFGAWFKNEKPISMGLIEEITPEQAAKHPFYSPEAMRKNQIVGEAPEVIERIKSYEALGYDQFSFWIDSGMSFERKRASLERFIRDHYIDGRFEDGAQAFETLDPATGTPWALVADASAADVDRAVRAADRAFTAPAWAGLTATARGKLIARLADLVAEAAPRLARLETRDTGKIIRETGSQIAYVADYYRYYAGLADKIEGAHLPIDKPDMEVWLRREPVGVVAAIVPWNSQLFLSAVKLGPALAAGCTVVVKASEDGPAAMLEFARLVDQAGFPPGVVNILTGGPEAGRALTTHPLVAHIAFTGGPETARHIVRASAENLSRTSLELGGKSPFIVFDDADLDSAANAQVAGIFAATGQSCVAGSRLLVQRSIKDEMLARLKAKAEAIRIGAPDDMATEVGPLCTARQRDRIERIVAESLAAGARLVTGGKTPDGAGFYFPPTILDCSDSPKAASVTEELFGPVLSVVAFDDEADALRLANDTQYGLASGVFTQNLGRAHRMIRGIRAGIVWVNTYRAVSPIAPFGGHRLSGHGREGGLAAALDYTTVKTVWLRTSDDPIPDPFVMR</sequence>
<comment type="caution">
    <text evidence="8">The sequence shown here is derived from an EMBL/GenBank/DDBJ whole genome shotgun (WGS) entry which is preliminary data.</text>
</comment>
<protein>
    <recommendedName>
        <fullName evidence="10">Aldehyde dehydrogenase</fullName>
    </recommendedName>
</protein>
<dbReference type="Proteomes" id="UP001165080">
    <property type="component" value="Unassembled WGS sequence"/>
</dbReference>
<name>A0A9W6C2T1_9CHLO</name>
<keyword evidence="2 5" id="KW-0560">Oxidoreductase</keyword>
<dbReference type="FunFam" id="3.40.605.10:FF:000007">
    <property type="entry name" value="NAD/NADP-dependent betaine aldehyde dehydrogenase"/>
    <property type="match status" value="1"/>
</dbReference>
<dbReference type="InterPro" id="IPR036661">
    <property type="entry name" value="Luciferase-like_sf"/>
</dbReference>
<comment type="pathway">
    <text evidence="3">Amine and polyamine biosynthesis; betaine biosynthesis via choline pathway; betaine from betaine aldehyde: step 1/1.</text>
</comment>
<evidence type="ECO:0000256" key="1">
    <source>
        <dbReference type="ARBA" id="ARBA00009986"/>
    </source>
</evidence>
<dbReference type="PROSITE" id="PS00687">
    <property type="entry name" value="ALDEHYDE_DEHYDR_GLU"/>
    <property type="match status" value="1"/>
</dbReference>
<feature type="domain" description="Luciferase-like" evidence="7">
    <location>
        <begin position="6"/>
        <end position="307"/>
    </location>
</feature>
<evidence type="ECO:0000259" key="6">
    <source>
        <dbReference type="Pfam" id="PF00171"/>
    </source>
</evidence>
<dbReference type="Pfam" id="PF00171">
    <property type="entry name" value="Aldedh"/>
    <property type="match status" value="1"/>
</dbReference>